<dbReference type="InterPro" id="IPR001314">
    <property type="entry name" value="Peptidase_S1A"/>
</dbReference>
<evidence type="ECO:0000256" key="2">
    <source>
        <dbReference type="ARBA" id="ARBA00022670"/>
    </source>
</evidence>
<organism evidence="8 9">
    <name type="scientific">Vanessa tameamea</name>
    <name type="common">Kamehameha butterfly</name>
    <dbReference type="NCBI Taxonomy" id="334116"/>
    <lineage>
        <taxon>Eukaryota</taxon>
        <taxon>Metazoa</taxon>
        <taxon>Ecdysozoa</taxon>
        <taxon>Arthropoda</taxon>
        <taxon>Hexapoda</taxon>
        <taxon>Insecta</taxon>
        <taxon>Pterygota</taxon>
        <taxon>Neoptera</taxon>
        <taxon>Endopterygota</taxon>
        <taxon>Lepidoptera</taxon>
        <taxon>Glossata</taxon>
        <taxon>Ditrysia</taxon>
        <taxon>Papilionoidea</taxon>
        <taxon>Nymphalidae</taxon>
        <taxon>Nymphalinae</taxon>
        <taxon>Vanessa</taxon>
    </lineage>
</organism>
<name>A0ABM4APN6_VANTA</name>
<evidence type="ECO:0000256" key="1">
    <source>
        <dbReference type="ARBA" id="ARBA00007664"/>
    </source>
</evidence>
<dbReference type="PANTHER" id="PTHR24276:SF98">
    <property type="entry name" value="FI18310P1-RELATED"/>
    <property type="match status" value="1"/>
</dbReference>
<evidence type="ECO:0000256" key="5">
    <source>
        <dbReference type="ARBA" id="ARBA00023157"/>
    </source>
</evidence>
<dbReference type="InterPro" id="IPR009003">
    <property type="entry name" value="Peptidase_S1_PA"/>
</dbReference>
<evidence type="ECO:0000313" key="8">
    <source>
        <dbReference type="Proteomes" id="UP001652626"/>
    </source>
</evidence>
<dbReference type="InterPro" id="IPR033116">
    <property type="entry name" value="TRYPSIN_SER"/>
</dbReference>
<dbReference type="CDD" id="cd00190">
    <property type="entry name" value="Tryp_SPc"/>
    <property type="match status" value="1"/>
</dbReference>
<keyword evidence="4 6" id="KW-0720">Serine protease</keyword>
<keyword evidence="3 6" id="KW-0378">Hydrolase</keyword>
<dbReference type="SMART" id="SM00020">
    <property type="entry name" value="Tryp_SPc"/>
    <property type="match status" value="1"/>
</dbReference>
<dbReference type="GeneID" id="135193661"/>
<dbReference type="PROSITE" id="PS50240">
    <property type="entry name" value="TRYPSIN_DOM"/>
    <property type="match status" value="1"/>
</dbReference>
<evidence type="ECO:0000256" key="6">
    <source>
        <dbReference type="RuleBase" id="RU363034"/>
    </source>
</evidence>
<feature type="domain" description="Peptidase S1" evidence="7">
    <location>
        <begin position="26"/>
        <end position="262"/>
    </location>
</feature>
<dbReference type="Gene3D" id="2.40.10.10">
    <property type="entry name" value="Trypsin-like serine proteases"/>
    <property type="match status" value="1"/>
</dbReference>
<gene>
    <name evidence="9" type="primary">LOC135193661</name>
</gene>
<dbReference type="Proteomes" id="UP001652626">
    <property type="component" value="Chromosome 15"/>
</dbReference>
<dbReference type="PRINTS" id="PR00722">
    <property type="entry name" value="CHYMOTRYPSIN"/>
</dbReference>
<keyword evidence="5" id="KW-1015">Disulfide bond</keyword>
<evidence type="ECO:0000259" key="7">
    <source>
        <dbReference type="PROSITE" id="PS50240"/>
    </source>
</evidence>
<keyword evidence="2 6" id="KW-0645">Protease</keyword>
<dbReference type="SUPFAM" id="SSF50494">
    <property type="entry name" value="Trypsin-like serine proteases"/>
    <property type="match status" value="1"/>
</dbReference>
<comment type="similarity">
    <text evidence="1">Belongs to the peptidase S1 family.</text>
</comment>
<dbReference type="PROSITE" id="PS00134">
    <property type="entry name" value="TRYPSIN_HIS"/>
    <property type="match status" value="1"/>
</dbReference>
<dbReference type="InterPro" id="IPR050430">
    <property type="entry name" value="Peptidase_S1"/>
</dbReference>
<dbReference type="PROSITE" id="PS00135">
    <property type="entry name" value="TRYPSIN_SER"/>
    <property type="match status" value="1"/>
</dbReference>
<evidence type="ECO:0000256" key="4">
    <source>
        <dbReference type="ARBA" id="ARBA00022825"/>
    </source>
</evidence>
<sequence length="262" mass="28921">MKVNGGHPLESVQPQYDVKNFLTSRIVGGQDAPEGYGKYMVALVSGYYVKALVCGGSIISTRYVLSAAHCIEPFVHWEGLLPNFEGVIGSPHWNSSQYIKFSDYDIHPHWDWGILKNDIGVLKTTEKIVYSERVGPIALNFGWINGGVKSLVTGWGRVEAWGDIPYHLQMLHVNTVSGPQCIKAWKEASINVGWTPPVYPEIEICTLHSVGHGMCNGDSGSPLVTLDLRQVGIVSWGLACAHGVPDVFVRISAYKYYLAKYL</sequence>
<dbReference type="PANTHER" id="PTHR24276">
    <property type="entry name" value="POLYSERASE-RELATED"/>
    <property type="match status" value="1"/>
</dbReference>
<protein>
    <submittedName>
        <fullName evidence="9">Chymotrypsin-2-like</fullName>
    </submittedName>
</protein>
<evidence type="ECO:0000313" key="9">
    <source>
        <dbReference type="RefSeq" id="XP_064073265.1"/>
    </source>
</evidence>
<dbReference type="RefSeq" id="XP_064073265.1">
    <property type="nucleotide sequence ID" value="XM_064217195.1"/>
</dbReference>
<dbReference type="InterPro" id="IPR018114">
    <property type="entry name" value="TRYPSIN_HIS"/>
</dbReference>
<keyword evidence="8" id="KW-1185">Reference proteome</keyword>
<evidence type="ECO:0000256" key="3">
    <source>
        <dbReference type="ARBA" id="ARBA00022801"/>
    </source>
</evidence>
<dbReference type="InterPro" id="IPR001254">
    <property type="entry name" value="Trypsin_dom"/>
</dbReference>
<dbReference type="InterPro" id="IPR043504">
    <property type="entry name" value="Peptidase_S1_PA_chymotrypsin"/>
</dbReference>
<reference evidence="9" key="1">
    <citation type="submission" date="2025-08" db="UniProtKB">
        <authorList>
            <consortium name="RefSeq"/>
        </authorList>
    </citation>
    <scope>IDENTIFICATION</scope>
    <source>
        <tissue evidence="9">Whole body</tissue>
    </source>
</reference>
<accession>A0ABM4APN6</accession>
<proteinExistence type="inferred from homology"/>
<dbReference type="Pfam" id="PF00089">
    <property type="entry name" value="Trypsin"/>
    <property type="match status" value="1"/>
</dbReference>